<evidence type="ECO:0000313" key="3">
    <source>
        <dbReference type="Proteomes" id="UP000821853"/>
    </source>
</evidence>
<dbReference type="EMBL" id="JABSTR010000006">
    <property type="protein sequence ID" value="KAH9374498.1"/>
    <property type="molecule type" value="Genomic_DNA"/>
</dbReference>
<evidence type="ECO:0000313" key="2">
    <source>
        <dbReference type="EMBL" id="KAH9374498.1"/>
    </source>
</evidence>
<dbReference type="Pfam" id="PF00078">
    <property type="entry name" value="RVT_1"/>
    <property type="match status" value="1"/>
</dbReference>
<sequence length="126" mass="15062">MSLICLFDFEATGLEYLRTLKRLFYKYPWLKRTDAFLFLWYEEGGSSNVEELRMMRVPFGASSSPFLLAATLRHHFQQVRGAYPELADQLKNHCYFDDLVIGATSYEEVHEWWKDLSGYWRRWECA</sequence>
<reference evidence="2 3" key="1">
    <citation type="journal article" date="2020" name="Cell">
        <title>Large-Scale Comparative Analyses of Tick Genomes Elucidate Their Genetic Diversity and Vector Capacities.</title>
        <authorList>
            <consortium name="Tick Genome and Microbiome Consortium (TIGMIC)"/>
            <person name="Jia N."/>
            <person name="Wang J."/>
            <person name="Shi W."/>
            <person name="Du L."/>
            <person name="Sun Y."/>
            <person name="Zhan W."/>
            <person name="Jiang J.F."/>
            <person name="Wang Q."/>
            <person name="Zhang B."/>
            <person name="Ji P."/>
            <person name="Bell-Sakyi L."/>
            <person name="Cui X.M."/>
            <person name="Yuan T.T."/>
            <person name="Jiang B.G."/>
            <person name="Yang W.F."/>
            <person name="Lam T.T."/>
            <person name="Chang Q.C."/>
            <person name="Ding S.J."/>
            <person name="Wang X.J."/>
            <person name="Zhu J.G."/>
            <person name="Ruan X.D."/>
            <person name="Zhao L."/>
            <person name="Wei J.T."/>
            <person name="Ye R.Z."/>
            <person name="Que T.C."/>
            <person name="Du C.H."/>
            <person name="Zhou Y.H."/>
            <person name="Cheng J.X."/>
            <person name="Dai P.F."/>
            <person name="Guo W.B."/>
            <person name="Han X.H."/>
            <person name="Huang E.J."/>
            <person name="Li L.F."/>
            <person name="Wei W."/>
            <person name="Gao Y.C."/>
            <person name="Liu J.Z."/>
            <person name="Shao H.Z."/>
            <person name="Wang X."/>
            <person name="Wang C.C."/>
            <person name="Yang T.C."/>
            <person name="Huo Q.B."/>
            <person name="Li W."/>
            <person name="Chen H.Y."/>
            <person name="Chen S.E."/>
            <person name="Zhou L.G."/>
            <person name="Ni X.B."/>
            <person name="Tian J.H."/>
            <person name="Sheng Y."/>
            <person name="Liu T."/>
            <person name="Pan Y.S."/>
            <person name="Xia L.Y."/>
            <person name="Li J."/>
            <person name="Zhao F."/>
            <person name="Cao W.C."/>
        </authorList>
    </citation>
    <scope>NUCLEOTIDE SEQUENCE [LARGE SCALE GENOMIC DNA]</scope>
    <source>
        <strain evidence="2">HaeL-2018</strain>
    </source>
</reference>
<feature type="domain" description="Reverse transcriptase" evidence="1">
    <location>
        <begin position="49"/>
        <end position="123"/>
    </location>
</feature>
<evidence type="ECO:0000259" key="1">
    <source>
        <dbReference type="Pfam" id="PF00078"/>
    </source>
</evidence>
<gene>
    <name evidence="2" type="ORF">HPB48_018923</name>
</gene>
<keyword evidence="3" id="KW-1185">Reference proteome</keyword>
<dbReference type="AlphaFoldDB" id="A0A9J6GGM4"/>
<comment type="caution">
    <text evidence="2">The sequence shown here is derived from an EMBL/GenBank/DDBJ whole genome shotgun (WGS) entry which is preliminary data.</text>
</comment>
<protein>
    <recommendedName>
        <fullName evidence="1">Reverse transcriptase domain-containing protein</fullName>
    </recommendedName>
</protein>
<dbReference type="VEuPathDB" id="VectorBase:HLOH_051149"/>
<dbReference type="InterPro" id="IPR043128">
    <property type="entry name" value="Rev_trsase/Diguanyl_cyclase"/>
</dbReference>
<dbReference type="Gene3D" id="3.30.70.270">
    <property type="match status" value="1"/>
</dbReference>
<dbReference type="GO" id="GO:0071897">
    <property type="term" value="P:DNA biosynthetic process"/>
    <property type="evidence" value="ECO:0007669"/>
    <property type="project" value="UniProtKB-ARBA"/>
</dbReference>
<organism evidence="2 3">
    <name type="scientific">Haemaphysalis longicornis</name>
    <name type="common">Bush tick</name>
    <dbReference type="NCBI Taxonomy" id="44386"/>
    <lineage>
        <taxon>Eukaryota</taxon>
        <taxon>Metazoa</taxon>
        <taxon>Ecdysozoa</taxon>
        <taxon>Arthropoda</taxon>
        <taxon>Chelicerata</taxon>
        <taxon>Arachnida</taxon>
        <taxon>Acari</taxon>
        <taxon>Parasitiformes</taxon>
        <taxon>Ixodida</taxon>
        <taxon>Ixodoidea</taxon>
        <taxon>Ixodidae</taxon>
        <taxon>Haemaphysalinae</taxon>
        <taxon>Haemaphysalis</taxon>
    </lineage>
</organism>
<dbReference type="InterPro" id="IPR043502">
    <property type="entry name" value="DNA/RNA_pol_sf"/>
</dbReference>
<dbReference type="Proteomes" id="UP000821853">
    <property type="component" value="Chromosome 4"/>
</dbReference>
<proteinExistence type="predicted"/>
<name>A0A9J6GGM4_HAELO</name>
<dbReference type="OrthoDB" id="6510057at2759"/>
<accession>A0A9J6GGM4</accession>
<dbReference type="SUPFAM" id="SSF56672">
    <property type="entry name" value="DNA/RNA polymerases"/>
    <property type="match status" value="1"/>
</dbReference>
<dbReference type="InterPro" id="IPR000477">
    <property type="entry name" value="RT_dom"/>
</dbReference>